<feature type="domain" description="Type II secretion system protein GspF" evidence="7">
    <location>
        <begin position="169"/>
        <end position="296"/>
    </location>
</feature>
<evidence type="ECO:0000313" key="8">
    <source>
        <dbReference type="EMBL" id="QFQ29175.2"/>
    </source>
</evidence>
<evidence type="ECO:0000256" key="5">
    <source>
        <dbReference type="ARBA" id="ARBA00023136"/>
    </source>
</evidence>
<dbReference type="GO" id="GO:0005886">
    <property type="term" value="C:plasma membrane"/>
    <property type="evidence" value="ECO:0007669"/>
    <property type="project" value="UniProtKB-SubCell"/>
</dbReference>
<protein>
    <recommendedName>
        <fullName evidence="7">Type II secretion system protein GspF domain-containing protein</fullName>
    </recommendedName>
</protein>
<keyword evidence="3 6" id="KW-0812">Transmembrane</keyword>
<dbReference type="EMBL" id="CP044548">
    <property type="protein sequence ID" value="QFQ29175.2"/>
    <property type="molecule type" value="Genomic_DNA"/>
</dbReference>
<evidence type="ECO:0000313" key="9">
    <source>
        <dbReference type="Proteomes" id="UP000271708"/>
    </source>
</evidence>
<evidence type="ECO:0000256" key="6">
    <source>
        <dbReference type="SAM" id="Phobius"/>
    </source>
</evidence>
<keyword evidence="4 6" id="KW-1133">Transmembrane helix</keyword>
<feature type="transmembrane region" description="Helical" evidence="6">
    <location>
        <begin position="285"/>
        <end position="303"/>
    </location>
</feature>
<dbReference type="GeneID" id="59162960"/>
<dbReference type="PANTHER" id="PTHR35007:SF1">
    <property type="entry name" value="PILUS ASSEMBLY PROTEIN"/>
    <property type="match status" value="1"/>
</dbReference>
<dbReference type="Proteomes" id="UP000271708">
    <property type="component" value="Chromosome"/>
</dbReference>
<dbReference type="Pfam" id="PF00482">
    <property type="entry name" value="T2SSF"/>
    <property type="match status" value="1"/>
</dbReference>
<reference evidence="8 9" key="1">
    <citation type="submission" date="2019-09" db="EMBL/GenBank/DDBJ databases">
        <title>Complete Genome Sequence of Janibacter melonis M714 with both human health impact and industrial applications.</title>
        <authorList>
            <person name="Jin M."/>
            <person name="Zhao Q.R."/>
        </authorList>
    </citation>
    <scope>NUCLEOTIDE SEQUENCE [LARGE SCALE GENOMIC DNA]</scope>
    <source>
        <strain evidence="8 9">M714</strain>
    </source>
</reference>
<keyword evidence="5 6" id="KW-0472">Membrane</keyword>
<gene>
    <name evidence="8" type="ORF">EEW87_000760</name>
</gene>
<dbReference type="RefSeq" id="WP_123092505.1">
    <property type="nucleotide sequence ID" value="NZ_CAJFZZ010000036.1"/>
</dbReference>
<evidence type="ECO:0000256" key="4">
    <source>
        <dbReference type="ARBA" id="ARBA00022989"/>
    </source>
</evidence>
<accession>A0A5P8FI49</accession>
<keyword evidence="2" id="KW-1003">Cell membrane</keyword>
<organism evidence="8 9">
    <name type="scientific">Janibacter melonis</name>
    <dbReference type="NCBI Taxonomy" id="262209"/>
    <lineage>
        <taxon>Bacteria</taxon>
        <taxon>Bacillati</taxon>
        <taxon>Actinomycetota</taxon>
        <taxon>Actinomycetes</taxon>
        <taxon>Micrococcales</taxon>
        <taxon>Intrasporangiaceae</taxon>
        <taxon>Janibacter</taxon>
    </lineage>
</organism>
<dbReference type="PANTHER" id="PTHR35007">
    <property type="entry name" value="INTEGRAL MEMBRANE PROTEIN-RELATED"/>
    <property type="match status" value="1"/>
</dbReference>
<name>A0A5P8FI49_9MICO</name>
<evidence type="ECO:0000256" key="2">
    <source>
        <dbReference type="ARBA" id="ARBA00022475"/>
    </source>
</evidence>
<proteinExistence type="predicted"/>
<feature type="transmembrane region" description="Helical" evidence="6">
    <location>
        <begin position="102"/>
        <end position="122"/>
    </location>
</feature>
<evidence type="ECO:0000256" key="3">
    <source>
        <dbReference type="ARBA" id="ARBA00022692"/>
    </source>
</evidence>
<evidence type="ECO:0000256" key="1">
    <source>
        <dbReference type="ARBA" id="ARBA00004651"/>
    </source>
</evidence>
<evidence type="ECO:0000259" key="7">
    <source>
        <dbReference type="Pfam" id="PF00482"/>
    </source>
</evidence>
<comment type="subcellular location">
    <subcellularLocation>
        <location evidence="1">Cell membrane</location>
        <topology evidence="1">Multi-pass membrane protein</topology>
    </subcellularLocation>
</comment>
<dbReference type="AlphaFoldDB" id="A0A5P8FI49"/>
<dbReference type="KEGG" id="jme:EEW87_000760"/>
<sequence>MTTGDLPLMLLAGALVGLGLSMLLWRVRPAQVDLSSALDRLSPERSLAEEDRTQRAGTDADAKDTLGRWAMRTLPLDALGAVPTKELALLRIPVHRFFGEKVLFAVVGLVIPFALMILFSAVGLAVPVFFAIMGALLLGSLMFFLPDYNVRDDAAKARKEFGRALASYIDLVALERNAGSGPRQAMEIAAGIGDAWVFRRIGEELARSRWSGQPPWDALRKLSDDLGLPELADLADIMRLSGEEGAQVYTTLRARSQSMRTAELNSALAEANATGERLSIPMSTLGLIFMAILVTPALLRIMGS</sequence>
<feature type="transmembrane region" description="Helical" evidence="6">
    <location>
        <begin position="128"/>
        <end position="150"/>
    </location>
</feature>
<feature type="transmembrane region" description="Helical" evidence="6">
    <location>
        <begin position="6"/>
        <end position="25"/>
    </location>
</feature>
<dbReference type="InterPro" id="IPR018076">
    <property type="entry name" value="T2SS_GspF_dom"/>
</dbReference>